<feature type="domain" description="Amidohydrolase-related" evidence="13">
    <location>
        <begin position="58"/>
        <end position="388"/>
    </location>
</feature>
<feature type="binding site" evidence="12">
    <location>
        <position position="225"/>
    </location>
    <ligand>
        <name>Zn(2+)</name>
        <dbReference type="ChEBI" id="CHEBI:29105"/>
    </ligand>
</feature>
<name>A0A372LK73_9BACI</name>
<dbReference type="InterPro" id="IPR003764">
    <property type="entry name" value="GlcNAc_6-P_deAcase"/>
</dbReference>
<dbReference type="SUPFAM" id="SSF51338">
    <property type="entry name" value="Composite domain of metallo-dependent hydrolases"/>
    <property type="match status" value="1"/>
</dbReference>
<dbReference type="EC" id="3.5.1.25" evidence="2"/>
<evidence type="ECO:0000256" key="5">
    <source>
        <dbReference type="ARBA" id="ARBA00022801"/>
    </source>
</evidence>
<dbReference type="Gene3D" id="3.20.20.140">
    <property type="entry name" value="Metal-dependent hydrolases"/>
    <property type="match status" value="1"/>
</dbReference>
<proteinExistence type="inferred from homology"/>
<dbReference type="NCBIfam" id="TIGR00221">
    <property type="entry name" value="nagA"/>
    <property type="match status" value="1"/>
</dbReference>
<feature type="binding site" evidence="11">
    <location>
        <begin position="228"/>
        <end position="229"/>
    </location>
    <ligand>
        <name>substrate</name>
    </ligand>
</feature>
<evidence type="ECO:0000256" key="8">
    <source>
        <dbReference type="ARBA" id="ARBA00060590"/>
    </source>
</evidence>
<dbReference type="Gene3D" id="2.30.40.10">
    <property type="entry name" value="Urease, subunit C, domain 1"/>
    <property type="match status" value="1"/>
</dbReference>
<keyword evidence="4 12" id="KW-0479">Metal-binding</keyword>
<dbReference type="EMBL" id="QVTE01000047">
    <property type="protein sequence ID" value="RFU66973.1"/>
    <property type="molecule type" value="Genomic_DNA"/>
</dbReference>
<keyword evidence="5 9" id="KW-0378">Hydrolase</keyword>
<dbReference type="AlphaFoldDB" id="A0A372LK73"/>
<dbReference type="OrthoDB" id="9776488at2"/>
<evidence type="ECO:0000256" key="11">
    <source>
        <dbReference type="PIRSR" id="PIRSR038994-2"/>
    </source>
</evidence>
<dbReference type="RefSeq" id="WP_117327754.1">
    <property type="nucleotide sequence ID" value="NZ_QVTE01000047.1"/>
</dbReference>
<evidence type="ECO:0000256" key="4">
    <source>
        <dbReference type="ARBA" id="ARBA00022723"/>
    </source>
</evidence>
<reference evidence="14 15" key="1">
    <citation type="submission" date="2018-08" db="EMBL/GenBank/DDBJ databases">
        <title>Bacillus chawlae sp. nov., Bacillus glennii sp. nov., and Bacillus saganii sp. nov. Isolated from the Vehicle Assembly Building at Kennedy Space Center where the Viking Spacecraft were Assembled.</title>
        <authorList>
            <person name="Seuylemezian A."/>
            <person name="Vaishampayan P."/>
        </authorList>
    </citation>
    <scope>NUCLEOTIDE SEQUENCE [LARGE SCALE GENOMIC DNA]</scope>
    <source>
        <strain evidence="14 15">V47-23a</strain>
    </source>
</reference>
<evidence type="ECO:0000313" key="14">
    <source>
        <dbReference type="EMBL" id="RFU66973.1"/>
    </source>
</evidence>
<evidence type="ECO:0000256" key="2">
    <source>
        <dbReference type="ARBA" id="ARBA00011899"/>
    </source>
</evidence>
<dbReference type="FunFam" id="3.20.20.140:FF:000004">
    <property type="entry name" value="N-acetylglucosamine-6-phosphate deacetylase"/>
    <property type="match status" value="1"/>
</dbReference>
<dbReference type="CDD" id="cd00854">
    <property type="entry name" value="NagA"/>
    <property type="match status" value="1"/>
</dbReference>
<evidence type="ECO:0000256" key="12">
    <source>
        <dbReference type="PIRSR" id="PIRSR038994-3"/>
    </source>
</evidence>
<feature type="binding site" evidence="12">
    <location>
        <position position="204"/>
    </location>
    <ligand>
        <name>Zn(2+)</name>
        <dbReference type="ChEBI" id="CHEBI:29105"/>
    </ligand>
</feature>
<organism evidence="14 15">
    <name type="scientific">Peribacillus saganii</name>
    <dbReference type="NCBI Taxonomy" id="2303992"/>
    <lineage>
        <taxon>Bacteria</taxon>
        <taxon>Bacillati</taxon>
        <taxon>Bacillota</taxon>
        <taxon>Bacilli</taxon>
        <taxon>Bacillales</taxon>
        <taxon>Bacillaceae</taxon>
        <taxon>Peribacillus</taxon>
    </lineage>
</organism>
<dbReference type="Proteomes" id="UP000264541">
    <property type="component" value="Unassembled WGS sequence"/>
</dbReference>
<evidence type="ECO:0000256" key="10">
    <source>
        <dbReference type="PIRSR" id="PIRSR038994-1"/>
    </source>
</evidence>
<evidence type="ECO:0000256" key="9">
    <source>
        <dbReference type="PIRNR" id="PIRNR038994"/>
    </source>
</evidence>
<evidence type="ECO:0000256" key="3">
    <source>
        <dbReference type="ARBA" id="ARBA00018029"/>
    </source>
</evidence>
<dbReference type="SUPFAM" id="SSF51556">
    <property type="entry name" value="Metallo-dependent hydrolases"/>
    <property type="match status" value="1"/>
</dbReference>
<protein>
    <recommendedName>
        <fullName evidence="3">N-acetylglucosamine-6-phosphate deacetylase</fullName>
        <ecNumber evidence="2">3.5.1.25</ecNumber>
    </recommendedName>
</protein>
<evidence type="ECO:0000256" key="7">
    <source>
        <dbReference type="ARBA" id="ARBA00047647"/>
    </source>
</evidence>
<comment type="caution">
    <text evidence="14">The sequence shown here is derived from an EMBL/GenBank/DDBJ whole genome shotgun (WGS) entry which is preliminary data.</text>
</comment>
<comment type="catalytic activity">
    <reaction evidence="7">
        <text>N-acetyl-D-glucosamine 6-phosphate + H2O = D-glucosamine 6-phosphate + acetate</text>
        <dbReference type="Rhea" id="RHEA:22936"/>
        <dbReference type="ChEBI" id="CHEBI:15377"/>
        <dbReference type="ChEBI" id="CHEBI:30089"/>
        <dbReference type="ChEBI" id="CHEBI:57513"/>
        <dbReference type="ChEBI" id="CHEBI:58725"/>
        <dbReference type="EC" id="3.5.1.25"/>
    </reaction>
</comment>
<feature type="binding site" evidence="11">
    <location>
        <position position="236"/>
    </location>
    <ligand>
        <name>substrate</name>
    </ligand>
</feature>
<feature type="binding site" evidence="12">
    <location>
        <position position="138"/>
    </location>
    <ligand>
        <name>Zn(2+)</name>
        <dbReference type="ChEBI" id="CHEBI:29105"/>
    </ligand>
</feature>
<feature type="binding site" evidence="11">
    <location>
        <position position="149"/>
    </location>
    <ligand>
        <name>substrate</name>
    </ligand>
</feature>
<dbReference type="Pfam" id="PF01979">
    <property type="entry name" value="Amidohydro_1"/>
    <property type="match status" value="1"/>
</dbReference>
<keyword evidence="15" id="KW-1185">Reference proteome</keyword>
<dbReference type="PANTHER" id="PTHR11113">
    <property type="entry name" value="N-ACETYLGLUCOSAMINE-6-PHOSPHATE DEACETYLASE"/>
    <property type="match status" value="1"/>
</dbReference>
<accession>A0A372LK73</accession>
<evidence type="ECO:0000313" key="15">
    <source>
        <dbReference type="Proteomes" id="UP000264541"/>
    </source>
</evidence>
<keyword evidence="6 9" id="KW-0119">Carbohydrate metabolism</keyword>
<dbReference type="GO" id="GO:0006046">
    <property type="term" value="P:N-acetylglucosamine catabolic process"/>
    <property type="evidence" value="ECO:0007669"/>
    <property type="project" value="TreeGrafter"/>
</dbReference>
<sequence>MAESRILITNGEIYLENEIIENGYLIIEEGRISNVGPLEQAPNYFDGTFITLQEGAKIVPGFIDVHIHGAAGADTMDATTEALHTLASHLPLEGTTSFLATTITQGTTEIEAALENAAEYMKYHNEPGYAEVLGIHLEGPFINKNRKGAQPEAYILPPDIELFSKWQQMAGDNIRLVTMAPEQQNGIELIRTLSESGVLASIGHSEATYEEVKAAVQAGATHVTHLFNGMLGLHHREPGTAGAALLFDELKAEIISDGIHVRPEMVELAVKAKGIDNIILITDAMRAKCLQSGVYDLGGQQVSVSGDKALLQDCTLAGSILTMIDSVKNMLAFTGLSLMEIIQMASSNPAKQLGVFARKGSIAHGKDADLVILSPDLDVTMTYCRGKPCVATIK</sequence>
<evidence type="ECO:0000256" key="6">
    <source>
        <dbReference type="ARBA" id="ARBA00023277"/>
    </source>
</evidence>
<comment type="similarity">
    <text evidence="1 9">Belongs to the metallo-dependent hydrolases superfamily. NagA family.</text>
</comment>
<dbReference type="PANTHER" id="PTHR11113:SF14">
    <property type="entry name" value="N-ACETYLGLUCOSAMINE-6-PHOSPHATE DEACETYLASE"/>
    <property type="match status" value="1"/>
</dbReference>
<comment type="pathway">
    <text evidence="8">Amino-sugar metabolism; N-acetylneuraminate degradation; D-fructose 6-phosphate from N-acetylneuraminate: step 4/5.</text>
</comment>
<dbReference type="InterPro" id="IPR006680">
    <property type="entry name" value="Amidohydro-rel"/>
</dbReference>
<dbReference type="GO" id="GO:0046872">
    <property type="term" value="F:metal ion binding"/>
    <property type="evidence" value="ECO:0007669"/>
    <property type="project" value="UniProtKB-KW"/>
</dbReference>
<dbReference type="InterPro" id="IPR032466">
    <property type="entry name" value="Metal_Hydrolase"/>
</dbReference>
<dbReference type="GO" id="GO:0008448">
    <property type="term" value="F:N-acetylglucosamine-6-phosphate deacetylase activity"/>
    <property type="evidence" value="ECO:0007669"/>
    <property type="project" value="UniProtKB-EC"/>
</dbReference>
<feature type="active site" description="Proton donor/acceptor" evidence="10">
    <location>
        <position position="283"/>
    </location>
</feature>
<dbReference type="PIRSF" id="PIRSF038994">
    <property type="entry name" value="NagA"/>
    <property type="match status" value="1"/>
</dbReference>
<evidence type="ECO:0000259" key="13">
    <source>
        <dbReference type="Pfam" id="PF01979"/>
    </source>
</evidence>
<feature type="binding site" evidence="11">
    <location>
        <begin position="316"/>
        <end position="318"/>
    </location>
    <ligand>
        <name>substrate</name>
    </ligand>
</feature>
<evidence type="ECO:0000256" key="1">
    <source>
        <dbReference type="ARBA" id="ARBA00010716"/>
    </source>
</evidence>
<gene>
    <name evidence="14" type="primary">nagA</name>
    <name evidence="14" type="ORF">D0469_16130</name>
</gene>
<feature type="binding site" evidence="11">
    <location>
        <position position="260"/>
    </location>
    <ligand>
        <name>substrate</name>
    </ligand>
</feature>
<comment type="cofactor">
    <cofactor evidence="12">
        <name>a divalent metal cation</name>
        <dbReference type="ChEBI" id="CHEBI:60240"/>
    </cofactor>
    <text evidence="12">Binds 1 divalent metal cation per subunit.</text>
</comment>
<dbReference type="InterPro" id="IPR011059">
    <property type="entry name" value="Metal-dep_hydrolase_composite"/>
</dbReference>